<evidence type="ECO:0000313" key="2">
    <source>
        <dbReference type="Proteomes" id="UP000033881"/>
    </source>
</evidence>
<dbReference type="AlphaFoldDB" id="A0A0G0MG80"/>
<organism evidence="1 2">
    <name type="scientific">Candidatus Woesebacteria bacterium GW2011_GWB1_39_12</name>
    <dbReference type="NCBI Taxonomy" id="1618574"/>
    <lineage>
        <taxon>Bacteria</taxon>
        <taxon>Candidatus Woeseibacteriota</taxon>
    </lineage>
</organism>
<gene>
    <name evidence="1" type="ORF">UT24_C0024G0020</name>
</gene>
<sequence>MCKFHVKEIVEYQPHDETLIIERVDIGETCEVMIGEPESLCGNHSTYLVYTLPTRYGE</sequence>
<name>A0A0G0MG80_9BACT</name>
<proteinExistence type="predicted"/>
<protein>
    <submittedName>
        <fullName evidence="1">Uncharacterized protein</fullName>
    </submittedName>
</protein>
<reference evidence="1 2" key="1">
    <citation type="journal article" date="2015" name="Nature">
        <title>rRNA introns, odd ribosomes, and small enigmatic genomes across a large radiation of phyla.</title>
        <authorList>
            <person name="Brown C.T."/>
            <person name="Hug L.A."/>
            <person name="Thomas B.C."/>
            <person name="Sharon I."/>
            <person name="Castelle C.J."/>
            <person name="Singh A."/>
            <person name="Wilkins M.J."/>
            <person name="Williams K.H."/>
            <person name="Banfield J.F."/>
        </authorList>
    </citation>
    <scope>NUCLEOTIDE SEQUENCE [LARGE SCALE GENOMIC DNA]</scope>
</reference>
<evidence type="ECO:0000313" key="1">
    <source>
        <dbReference type="EMBL" id="KKQ99345.1"/>
    </source>
</evidence>
<dbReference type="Proteomes" id="UP000033881">
    <property type="component" value="Unassembled WGS sequence"/>
</dbReference>
<dbReference type="STRING" id="1618574.UT24_C0024G0020"/>
<accession>A0A0G0MG80</accession>
<dbReference type="EMBL" id="LBWB01000024">
    <property type="protein sequence ID" value="KKQ99345.1"/>
    <property type="molecule type" value="Genomic_DNA"/>
</dbReference>
<comment type="caution">
    <text evidence="1">The sequence shown here is derived from an EMBL/GenBank/DDBJ whole genome shotgun (WGS) entry which is preliminary data.</text>
</comment>